<accession>A0A1H3BXS3</accession>
<dbReference type="EMBL" id="FNNG01000011">
    <property type="protein sequence ID" value="SDX46730.1"/>
    <property type="molecule type" value="Genomic_DNA"/>
</dbReference>
<name>A0A1H3BXS3_9FIRM</name>
<dbReference type="PIRSF" id="PIRSF037291">
    <property type="entry name" value="UCP037291_gluthr"/>
    <property type="match status" value="1"/>
</dbReference>
<evidence type="ECO:0000313" key="2">
    <source>
        <dbReference type="EMBL" id="SDX46730.1"/>
    </source>
</evidence>
<dbReference type="InterPro" id="IPR017167">
    <property type="entry name" value="UCP037291_glutaredoxin-rel"/>
</dbReference>
<feature type="domain" description="Glutaredoxin" evidence="1">
    <location>
        <begin position="4"/>
        <end position="72"/>
    </location>
</feature>
<dbReference type="OrthoDB" id="9798918at2"/>
<organism evidence="2 3">
    <name type="scientific">Tepidimicrobium xylanilyticum</name>
    <dbReference type="NCBI Taxonomy" id="1123352"/>
    <lineage>
        <taxon>Bacteria</taxon>
        <taxon>Bacillati</taxon>
        <taxon>Bacillota</taxon>
        <taxon>Tissierellia</taxon>
        <taxon>Tissierellales</taxon>
        <taxon>Tepidimicrobiaceae</taxon>
        <taxon>Tepidimicrobium</taxon>
    </lineage>
</organism>
<dbReference type="Proteomes" id="UP000198828">
    <property type="component" value="Unassembled WGS sequence"/>
</dbReference>
<dbReference type="Gene3D" id="3.40.30.10">
    <property type="entry name" value="Glutaredoxin"/>
    <property type="match status" value="1"/>
</dbReference>
<dbReference type="SUPFAM" id="SSF52833">
    <property type="entry name" value="Thioredoxin-like"/>
    <property type="match status" value="1"/>
</dbReference>
<dbReference type="InterPro" id="IPR036249">
    <property type="entry name" value="Thioredoxin-like_sf"/>
</dbReference>
<protein>
    <submittedName>
        <fullName evidence="2">Glutaredoxin-related protein</fullName>
    </submittedName>
</protein>
<evidence type="ECO:0000313" key="3">
    <source>
        <dbReference type="Proteomes" id="UP000198828"/>
    </source>
</evidence>
<proteinExistence type="predicted"/>
<dbReference type="InterPro" id="IPR002109">
    <property type="entry name" value="Glutaredoxin"/>
</dbReference>
<evidence type="ECO:0000259" key="1">
    <source>
        <dbReference type="Pfam" id="PF00462"/>
    </source>
</evidence>
<keyword evidence="3" id="KW-1185">Reference proteome</keyword>
<reference evidence="2 3" key="1">
    <citation type="submission" date="2016-10" db="EMBL/GenBank/DDBJ databases">
        <authorList>
            <person name="de Groot N.N."/>
        </authorList>
    </citation>
    <scope>NUCLEOTIDE SEQUENCE [LARGE SCALE GENOMIC DNA]</scope>
    <source>
        <strain evidence="2 3">DSM 23310</strain>
    </source>
</reference>
<sequence length="85" mass="10083">MDKIIVFGSKLCPDCEPARKYLAERNVEFLYLDITENLFYLKKFLKYRDERKEFDEIKKAGQIGIPCIVINDGERIIFDYKALKV</sequence>
<dbReference type="AlphaFoldDB" id="A0A1H3BXS3"/>
<dbReference type="Pfam" id="PF00462">
    <property type="entry name" value="Glutaredoxin"/>
    <property type="match status" value="1"/>
</dbReference>
<gene>
    <name evidence="2" type="ORF">SAMN05660923_02355</name>
</gene>
<dbReference type="RefSeq" id="WP_093753925.1">
    <property type="nucleotide sequence ID" value="NZ_BSYN01000006.1"/>
</dbReference>
<dbReference type="PROSITE" id="PS51354">
    <property type="entry name" value="GLUTAREDOXIN_2"/>
    <property type="match status" value="1"/>
</dbReference>